<sequence length="364" mass="41439">MQTSNQPTHTIAQTKQYPEPKHIQLKPRSKPYFHGKSYGYLLMVLCPFALLGAWIMQHSINAYYLQTYHKSSPLSLLDRYDAWKMGGDIGDTLYAWHDHLTDRIGQKNQQVVDYFNDNLAYTSEYQAMMTKSAEMPAAPIDHADAPQVHSHSAYVLRPGDQIFFAGDSMMQGVAPHVQQYLQKNHNISSVNLAKQSTGLAYPSLFNWPKTIDETLTNNANIKILVVFLGPNDPWDMPDLVNGGQLKFQTPEWEAGYRQRMVSILDSAKNHGVKVIWITPPNMKKQTLNEQMIYLNQVMQDELKQHDVLTIDARELLGTSNDVYNDYLVKDGETIKMRTSDGIHFSIKGQKLIAQALQDQITIIP</sequence>
<feature type="transmembrane region" description="Helical" evidence="1">
    <location>
        <begin position="38"/>
        <end position="56"/>
    </location>
</feature>
<dbReference type="InterPro" id="IPR051532">
    <property type="entry name" value="Ester_Hydrolysis_Enzymes"/>
</dbReference>
<dbReference type="GO" id="GO:0004622">
    <property type="term" value="F:phosphatidylcholine lysophospholipase activity"/>
    <property type="evidence" value="ECO:0007669"/>
    <property type="project" value="TreeGrafter"/>
</dbReference>
<dbReference type="PANTHER" id="PTHR30383">
    <property type="entry name" value="THIOESTERASE 1/PROTEASE 1/LYSOPHOSPHOLIPASE L1"/>
    <property type="match status" value="1"/>
</dbReference>
<evidence type="ECO:0000256" key="1">
    <source>
        <dbReference type="SAM" id="Phobius"/>
    </source>
</evidence>
<protein>
    <submittedName>
        <fullName evidence="2">GDSL family lipase</fullName>
    </submittedName>
</protein>
<dbReference type="PANTHER" id="PTHR30383:SF24">
    <property type="entry name" value="THIOESTERASE 1_PROTEASE 1_LYSOPHOSPHOLIPASE L1"/>
    <property type="match status" value="1"/>
</dbReference>
<dbReference type="Pfam" id="PF04311">
    <property type="entry name" value="DUF459"/>
    <property type="match status" value="1"/>
</dbReference>
<reference evidence="2 3" key="1">
    <citation type="submission" date="2017-02" db="EMBL/GenBank/DDBJ databases">
        <title>Draft genome sequence of Moraxella canis CCUG 8415A type strain.</title>
        <authorList>
            <person name="Engstrom-Jakobsson H."/>
            <person name="Salva-Serra F."/>
            <person name="Thorell K."/>
            <person name="Gonzales-Siles L."/>
            <person name="Karlsson R."/>
            <person name="Boulund F."/>
            <person name="Engstrand L."/>
            <person name="Moore E."/>
        </authorList>
    </citation>
    <scope>NUCLEOTIDE SEQUENCE [LARGE SCALE GENOMIC DNA]</scope>
    <source>
        <strain evidence="2 3">CCUG 8415A</strain>
    </source>
</reference>
<dbReference type="CDD" id="cd01829">
    <property type="entry name" value="SGNH_hydrolase_peri2"/>
    <property type="match status" value="1"/>
</dbReference>
<accession>A0A1S9ZM18</accession>
<organism evidence="2 3">
    <name type="scientific">Moraxella canis</name>
    <dbReference type="NCBI Taxonomy" id="90239"/>
    <lineage>
        <taxon>Bacteria</taxon>
        <taxon>Pseudomonadati</taxon>
        <taxon>Pseudomonadota</taxon>
        <taxon>Gammaproteobacteria</taxon>
        <taxon>Moraxellales</taxon>
        <taxon>Moraxellaceae</taxon>
        <taxon>Moraxella</taxon>
    </lineage>
</organism>
<dbReference type="InterPro" id="IPR036514">
    <property type="entry name" value="SGNH_hydro_sf"/>
</dbReference>
<dbReference type="RefSeq" id="WP_078255573.1">
    <property type="nucleotide sequence ID" value="NZ_MUXT01000004.1"/>
</dbReference>
<evidence type="ECO:0000313" key="2">
    <source>
        <dbReference type="EMBL" id="OOR84496.1"/>
    </source>
</evidence>
<keyword evidence="1" id="KW-0812">Transmembrane</keyword>
<gene>
    <name evidence="2" type="ORF">B0180_02750</name>
</gene>
<keyword evidence="1" id="KW-1133">Transmembrane helix</keyword>
<dbReference type="EMBL" id="MUXT01000004">
    <property type="protein sequence ID" value="OOR84496.1"/>
    <property type="molecule type" value="Genomic_DNA"/>
</dbReference>
<evidence type="ECO:0000313" key="3">
    <source>
        <dbReference type="Proteomes" id="UP000190322"/>
    </source>
</evidence>
<dbReference type="AlphaFoldDB" id="A0A1S9ZM18"/>
<keyword evidence="1" id="KW-0472">Membrane</keyword>
<proteinExistence type="predicted"/>
<dbReference type="Proteomes" id="UP000190322">
    <property type="component" value="Unassembled WGS sequence"/>
</dbReference>
<dbReference type="InterPro" id="IPR007407">
    <property type="entry name" value="DUF459"/>
</dbReference>
<name>A0A1S9ZM18_9GAMM</name>
<dbReference type="Gene3D" id="3.40.50.1110">
    <property type="entry name" value="SGNH hydrolase"/>
    <property type="match status" value="1"/>
</dbReference>
<dbReference type="SUPFAM" id="SSF52266">
    <property type="entry name" value="SGNH hydrolase"/>
    <property type="match status" value="1"/>
</dbReference>
<comment type="caution">
    <text evidence="2">The sequence shown here is derived from an EMBL/GenBank/DDBJ whole genome shotgun (WGS) entry which is preliminary data.</text>
</comment>